<dbReference type="FunFam" id="3.40.50.620:FF:000001">
    <property type="entry name" value="GMP synthase [glutamine-hydrolyzing]"/>
    <property type="match status" value="1"/>
</dbReference>
<evidence type="ECO:0000256" key="9">
    <source>
        <dbReference type="ARBA" id="ARBA00022755"/>
    </source>
</evidence>
<name>N1QEC3_SPHMS</name>
<gene>
    <name evidence="18" type="ORF">SEPMUDRAFT_135733</name>
</gene>
<evidence type="ECO:0000256" key="10">
    <source>
        <dbReference type="ARBA" id="ARBA00022840"/>
    </source>
</evidence>
<evidence type="ECO:0000256" key="1">
    <source>
        <dbReference type="ARBA" id="ARBA00004514"/>
    </source>
</evidence>
<evidence type="ECO:0000256" key="12">
    <source>
        <dbReference type="ARBA" id="ARBA00030464"/>
    </source>
</evidence>
<keyword evidence="7 16" id="KW-0547">Nucleotide-binding</keyword>
<dbReference type="Pfam" id="PF00117">
    <property type="entry name" value="GATase"/>
    <property type="match status" value="1"/>
</dbReference>
<evidence type="ECO:0000256" key="5">
    <source>
        <dbReference type="ARBA" id="ARBA00021562"/>
    </source>
</evidence>
<dbReference type="PROSITE" id="PS51553">
    <property type="entry name" value="GMPS_ATP_PPASE"/>
    <property type="match status" value="1"/>
</dbReference>
<dbReference type="Pfam" id="PF02540">
    <property type="entry name" value="NAD_synthase"/>
    <property type="match status" value="1"/>
</dbReference>
<dbReference type="InterPro" id="IPR029062">
    <property type="entry name" value="Class_I_gatase-like"/>
</dbReference>
<feature type="domain" description="GMPS ATP-PPase" evidence="17">
    <location>
        <begin position="217"/>
        <end position="419"/>
    </location>
</feature>
<dbReference type="NCBIfam" id="TIGR00884">
    <property type="entry name" value="guaA_Cterm"/>
    <property type="match status" value="1"/>
</dbReference>
<evidence type="ECO:0000256" key="14">
    <source>
        <dbReference type="ARBA" id="ARBA00044933"/>
    </source>
</evidence>
<dbReference type="HOGENOM" id="CLU_014340_0_5_1"/>
<evidence type="ECO:0000256" key="7">
    <source>
        <dbReference type="ARBA" id="ARBA00022741"/>
    </source>
</evidence>
<dbReference type="AlphaFoldDB" id="N1QEC3"/>
<evidence type="ECO:0000256" key="4">
    <source>
        <dbReference type="ARBA" id="ARBA00012746"/>
    </source>
</evidence>
<dbReference type="InterPro" id="IPR001674">
    <property type="entry name" value="GMP_synth_C"/>
</dbReference>
<dbReference type="GO" id="GO:0005829">
    <property type="term" value="C:cytosol"/>
    <property type="evidence" value="ECO:0007669"/>
    <property type="project" value="UniProtKB-SubCell"/>
</dbReference>
<comment type="subcellular location">
    <subcellularLocation>
        <location evidence="1">Cytoplasm</location>
        <location evidence="1">Cytosol</location>
    </subcellularLocation>
</comment>
<proteinExistence type="inferred from homology"/>
<dbReference type="OrthoDB" id="1724632at2759"/>
<evidence type="ECO:0000256" key="11">
    <source>
        <dbReference type="ARBA" id="ARBA00022962"/>
    </source>
</evidence>
<dbReference type="CDD" id="cd01997">
    <property type="entry name" value="GMP_synthase_C"/>
    <property type="match status" value="1"/>
</dbReference>
<dbReference type="SUPFAM" id="SSF54810">
    <property type="entry name" value="GMP synthetase C-terminal dimerisation domain"/>
    <property type="match status" value="1"/>
</dbReference>
<dbReference type="InterPro" id="IPR025777">
    <property type="entry name" value="GMPS_ATP_PPase_dom"/>
</dbReference>
<dbReference type="EC" id="6.3.5.2" evidence="4"/>
<dbReference type="STRING" id="692275.N1QEC3"/>
<dbReference type="Proteomes" id="UP000016931">
    <property type="component" value="Unassembled WGS sequence"/>
</dbReference>
<sequence length="545" mass="60092">MAVNGTTNGELPQAPHKLFDTILVLDFGSQYTHLITRRLRELNVYSEMLPCTQKLKDLDFTPKGIILSGGPYSVYSPDAPHVDEAVFQLDVPILGICYGLQELAWHHGKGVAAGEKREYGKATLQLQKHAGKSAHIDKLFEGLENEVVWMSHGDKVSRLPDNFHTIASTANAPFAGIAHDTKNLYGIQFHPEVSHTPKGIQLIKNFAVGICKAQTNWTMGAFVNQEVERIRTLVGDKQQVIGAVSGGVDSTVAAKLMQTAIGDRFHAVMVDNGCLRLNEAVEVEATLKEGLKVNLTVIDAKDRFLGKLAGVSDPEKKRKIIGNEFIEIFQEEAKKIAARAENTDRAGKVEWFLQGTLYPDVIESISFKGPSATIKTHHNVGGLPEKMDLKLIEPLRELFKDEVRALGTELGIPENLVWRHPFPGPGLAIRIIGEVTTDRIRIAQEADKIWIEEIRKAGFYREISQAYAAVLGVKSVAVVGDQRLHGEIVHLRAVQTTDFMTANVFTGAPMDWFASVSDRIANEVQGVARVVYETTSKPPATIELE</sequence>
<reference evidence="18 19" key="1">
    <citation type="journal article" date="2012" name="PLoS Pathog.">
        <title>Diverse lifestyles and strategies of plant pathogenesis encoded in the genomes of eighteen Dothideomycetes fungi.</title>
        <authorList>
            <person name="Ohm R.A."/>
            <person name="Feau N."/>
            <person name="Henrissat B."/>
            <person name="Schoch C.L."/>
            <person name="Horwitz B.A."/>
            <person name="Barry K.W."/>
            <person name="Condon B.J."/>
            <person name="Copeland A.C."/>
            <person name="Dhillon B."/>
            <person name="Glaser F."/>
            <person name="Hesse C.N."/>
            <person name="Kosti I."/>
            <person name="LaButti K."/>
            <person name="Lindquist E.A."/>
            <person name="Lucas S."/>
            <person name="Salamov A.A."/>
            <person name="Bradshaw R.E."/>
            <person name="Ciuffetti L."/>
            <person name="Hamelin R.C."/>
            <person name="Kema G.H.J."/>
            <person name="Lawrence C."/>
            <person name="Scott J.A."/>
            <person name="Spatafora J.W."/>
            <person name="Turgeon B.G."/>
            <person name="de Wit P.J.G.M."/>
            <person name="Zhong S."/>
            <person name="Goodwin S.B."/>
            <person name="Grigoriev I.V."/>
        </authorList>
    </citation>
    <scope>NUCLEOTIDE SEQUENCE [LARGE SCALE GENOMIC DNA]</scope>
    <source>
        <strain evidence="18 19">SO2202</strain>
    </source>
</reference>
<dbReference type="NCBIfam" id="TIGR00888">
    <property type="entry name" value="guaA_Nterm"/>
    <property type="match status" value="1"/>
</dbReference>
<evidence type="ECO:0000313" key="19">
    <source>
        <dbReference type="Proteomes" id="UP000016931"/>
    </source>
</evidence>
<dbReference type="UniPathway" id="UPA00189">
    <property type="reaction ID" value="UER00296"/>
</dbReference>
<dbReference type="eggNOG" id="KOG1622">
    <property type="taxonomic scope" value="Eukaryota"/>
</dbReference>
<dbReference type="FunFam" id="3.40.50.880:FF:000001">
    <property type="entry name" value="GMP synthase [glutamine-hydrolyzing]"/>
    <property type="match status" value="1"/>
</dbReference>
<dbReference type="FunFam" id="3.30.300.10:FF:000002">
    <property type="entry name" value="GMP synthase [glutamine-hydrolyzing]"/>
    <property type="match status" value="1"/>
</dbReference>
<dbReference type="GO" id="GO:0003921">
    <property type="term" value="F:GMP synthase activity"/>
    <property type="evidence" value="ECO:0007669"/>
    <property type="project" value="InterPro"/>
</dbReference>
<comment type="catalytic activity">
    <reaction evidence="15">
        <text>XMP + L-glutamine + ATP + H2O = GMP + L-glutamate + AMP + diphosphate + 2 H(+)</text>
        <dbReference type="Rhea" id="RHEA:11680"/>
        <dbReference type="ChEBI" id="CHEBI:15377"/>
        <dbReference type="ChEBI" id="CHEBI:15378"/>
        <dbReference type="ChEBI" id="CHEBI:29985"/>
        <dbReference type="ChEBI" id="CHEBI:30616"/>
        <dbReference type="ChEBI" id="CHEBI:33019"/>
        <dbReference type="ChEBI" id="CHEBI:57464"/>
        <dbReference type="ChEBI" id="CHEBI:58115"/>
        <dbReference type="ChEBI" id="CHEBI:58359"/>
        <dbReference type="ChEBI" id="CHEBI:456215"/>
        <dbReference type="EC" id="6.3.5.2"/>
    </reaction>
</comment>
<comment type="function">
    <text evidence="14">Catalyzes the conversion of xanthine monophosphate (XMP) to GMP in the presence of glutamine and ATP through an adenyl-XMP intermediate.</text>
</comment>
<dbReference type="NCBIfam" id="NF000848">
    <property type="entry name" value="PRK00074.1"/>
    <property type="match status" value="1"/>
</dbReference>
<dbReference type="Gene3D" id="3.40.50.620">
    <property type="entry name" value="HUPs"/>
    <property type="match status" value="1"/>
</dbReference>
<evidence type="ECO:0000256" key="13">
    <source>
        <dbReference type="ARBA" id="ARBA00031356"/>
    </source>
</evidence>
<dbReference type="EMBL" id="KB456269">
    <property type="protein sequence ID" value="EMF09297.1"/>
    <property type="molecule type" value="Genomic_DNA"/>
</dbReference>
<dbReference type="SUPFAM" id="SSF52317">
    <property type="entry name" value="Class I glutamine amidotransferase-like"/>
    <property type="match status" value="1"/>
</dbReference>
<dbReference type="GO" id="GO:0005524">
    <property type="term" value="F:ATP binding"/>
    <property type="evidence" value="ECO:0007669"/>
    <property type="project" value="UniProtKB-UniRule"/>
</dbReference>
<evidence type="ECO:0000256" key="3">
    <source>
        <dbReference type="ARBA" id="ARBA00011738"/>
    </source>
</evidence>
<dbReference type="InterPro" id="IPR017926">
    <property type="entry name" value="GATASE"/>
</dbReference>
<evidence type="ECO:0000313" key="18">
    <source>
        <dbReference type="EMBL" id="EMF09297.1"/>
    </source>
</evidence>
<protein>
    <recommendedName>
        <fullName evidence="5">GMP synthase [glutamine-hydrolyzing]</fullName>
        <ecNumber evidence="4">6.3.5.2</ecNumber>
    </recommendedName>
    <alternativeName>
        <fullName evidence="12">GMP synthetase</fullName>
    </alternativeName>
    <alternativeName>
        <fullName evidence="13">Glutamine amidotransferase</fullName>
    </alternativeName>
</protein>
<accession>N1QEC3</accession>
<evidence type="ECO:0000256" key="2">
    <source>
        <dbReference type="ARBA" id="ARBA00005153"/>
    </source>
</evidence>
<dbReference type="InterPro" id="IPR022310">
    <property type="entry name" value="NAD/GMP_synthase"/>
</dbReference>
<dbReference type="PRINTS" id="PR00097">
    <property type="entry name" value="ANTSNTHASEII"/>
</dbReference>
<comment type="subunit">
    <text evidence="3">Homodimer.</text>
</comment>
<dbReference type="PROSITE" id="PS51273">
    <property type="entry name" value="GATASE_TYPE_1"/>
    <property type="match status" value="1"/>
</dbReference>
<dbReference type="Gene3D" id="3.30.300.10">
    <property type="match status" value="1"/>
</dbReference>
<keyword evidence="11" id="KW-0315">Glutamine amidotransferase</keyword>
<dbReference type="PANTHER" id="PTHR11922">
    <property type="entry name" value="GMP SYNTHASE-RELATED"/>
    <property type="match status" value="1"/>
</dbReference>
<dbReference type="InterPro" id="IPR004739">
    <property type="entry name" value="GMP_synth_GATase"/>
</dbReference>
<dbReference type="OMA" id="IWQSFAV"/>
<keyword evidence="8 16" id="KW-0332">GMP biosynthesis</keyword>
<dbReference type="InterPro" id="IPR014729">
    <property type="entry name" value="Rossmann-like_a/b/a_fold"/>
</dbReference>
<comment type="pathway">
    <text evidence="2">Purine metabolism; GMP biosynthesis; GMP from XMP (L-Gln route): step 1/1.</text>
</comment>
<dbReference type="RefSeq" id="XP_016757418.1">
    <property type="nucleotide sequence ID" value="XM_016902729.1"/>
</dbReference>
<evidence type="ECO:0000259" key="17">
    <source>
        <dbReference type="PROSITE" id="PS51553"/>
    </source>
</evidence>
<dbReference type="CDD" id="cd01742">
    <property type="entry name" value="GATase1_GMP_Synthase"/>
    <property type="match status" value="1"/>
</dbReference>
<dbReference type="Pfam" id="PF00958">
    <property type="entry name" value="GMP_synt_C"/>
    <property type="match status" value="1"/>
</dbReference>
<evidence type="ECO:0000256" key="15">
    <source>
        <dbReference type="ARBA" id="ARBA00049404"/>
    </source>
</evidence>
<dbReference type="Gene3D" id="3.40.50.880">
    <property type="match status" value="1"/>
</dbReference>
<evidence type="ECO:0000256" key="8">
    <source>
        <dbReference type="ARBA" id="ARBA00022749"/>
    </source>
</evidence>
<keyword evidence="9 16" id="KW-0658">Purine biosynthesis</keyword>
<feature type="binding site" evidence="16">
    <location>
        <begin position="245"/>
        <end position="251"/>
    </location>
    <ligand>
        <name>ATP</name>
        <dbReference type="ChEBI" id="CHEBI:30616"/>
    </ligand>
</feature>
<keyword evidence="6" id="KW-0436">Ligase</keyword>
<evidence type="ECO:0000256" key="16">
    <source>
        <dbReference type="PROSITE-ProRule" id="PRU00886"/>
    </source>
</evidence>
<dbReference type="SUPFAM" id="SSF52402">
    <property type="entry name" value="Adenine nucleotide alpha hydrolases-like"/>
    <property type="match status" value="1"/>
</dbReference>
<dbReference type="HAMAP" id="MF_00344">
    <property type="entry name" value="GMP_synthase"/>
    <property type="match status" value="1"/>
</dbReference>
<dbReference type="PRINTS" id="PR00096">
    <property type="entry name" value="GATASE"/>
</dbReference>
<dbReference type="PANTHER" id="PTHR11922:SF2">
    <property type="entry name" value="GMP SYNTHASE [GLUTAMINE-HYDROLYZING]"/>
    <property type="match status" value="1"/>
</dbReference>
<dbReference type="InterPro" id="IPR022955">
    <property type="entry name" value="GMP_synthase"/>
</dbReference>
<keyword evidence="19" id="KW-1185">Reference proteome</keyword>
<evidence type="ECO:0000256" key="6">
    <source>
        <dbReference type="ARBA" id="ARBA00022598"/>
    </source>
</evidence>
<dbReference type="GeneID" id="27899866"/>
<keyword evidence="10 16" id="KW-0067">ATP-binding</keyword>
<organism evidence="18 19">
    <name type="scientific">Sphaerulina musiva (strain SO2202)</name>
    <name type="common">Poplar stem canker fungus</name>
    <name type="synonym">Septoria musiva</name>
    <dbReference type="NCBI Taxonomy" id="692275"/>
    <lineage>
        <taxon>Eukaryota</taxon>
        <taxon>Fungi</taxon>
        <taxon>Dikarya</taxon>
        <taxon>Ascomycota</taxon>
        <taxon>Pezizomycotina</taxon>
        <taxon>Dothideomycetes</taxon>
        <taxon>Dothideomycetidae</taxon>
        <taxon>Mycosphaerellales</taxon>
        <taxon>Mycosphaerellaceae</taxon>
        <taxon>Sphaerulina</taxon>
    </lineage>
</organism>